<feature type="transmembrane region" description="Helical" evidence="1">
    <location>
        <begin position="20"/>
        <end position="40"/>
    </location>
</feature>
<feature type="transmembrane region" description="Helical" evidence="1">
    <location>
        <begin position="345"/>
        <end position="366"/>
    </location>
</feature>
<evidence type="ECO:0000313" key="3">
    <source>
        <dbReference type="EMBL" id="QDP79625.1"/>
    </source>
</evidence>
<feature type="transmembrane region" description="Helical" evidence="1">
    <location>
        <begin position="245"/>
        <end position="266"/>
    </location>
</feature>
<dbReference type="GeneID" id="80333459"/>
<keyword evidence="1" id="KW-1133">Transmembrane helix</keyword>
<feature type="transmembrane region" description="Helical" evidence="1">
    <location>
        <begin position="204"/>
        <end position="224"/>
    </location>
</feature>
<evidence type="ECO:0000259" key="2">
    <source>
        <dbReference type="Pfam" id="PF04235"/>
    </source>
</evidence>
<feature type="transmembrane region" description="Helical" evidence="1">
    <location>
        <begin position="126"/>
        <end position="141"/>
    </location>
</feature>
<feature type="transmembrane region" description="Helical" evidence="1">
    <location>
        <begin position="281"/>
        <end position="298"/>
    </location>
</feature>
<dbReference type="EMBL" id="CP041695">
    <property type="protein sequence ID" value="QDP79625.1"/>
    <property type="molecule type" value="Genomic_DNA"/>
</dbReference>
<accession>A0A516NL67</accession>
<feature type="transmembrane region" description="Helical" evidence="1">
    <location>
        <begin position="103"/>
        <end position="120"/>
    </location>
</feature>
<dbReference type="InterPro" id="IPR052529">
    <property type="entry name" value="Bact_Transport_Assoc"/>
</dbReference>
<sequence length="391" mass="43162">MSGSPAASSRVRRIGEIDILRGFALFGILITNVAVLTTVLSFTGTEDDPRHLYDGTIDRFVYAIVDGLFIGRFYLLFAFLFGYSFTLQITAAERAGARPVPRLLRRCLALFLIGLAYVMLLWFGDILTLYAALGLILVLLRKIRPRTAFIAGVVLYLAFVAFSFLPGSGEIEGLRAVFDLQAMRAGYTGSPADTFHAQLDTAPVFMFLIWLTQGVPSLGMFLIGMAAGKRRIFENADLLRRWTRIGLVAGGLVGLPVSLATLFFASTDGSLPPHWYGVQELVNPVVTLGYMAAVLWLARGRWAGGIAWLAPAGRMAASNYILQSVVMMLVFTGYGLALADRVAPAVAVGIALSTYLMQLWFSAWWLRGHGYGPVEWLLRAATYREWPRWRR</sequence>
<feature type="transmembrane region" description="Helical" evidence="1">
    <location>
        <begin position="148"/>
        <end position="165"/>
    </location>
</feature>
<evidence type="ECO:0000256" key="1">
    <source>
        <dbReference type="SAM" id="Phobius"/>
    </source>
</evidence>
<dbReference type="KEGG" id="nod:FOH10_13835"/>
<keyword evidence="1" id="KW-0812">Transmembrane</keyword>
<feature type="transmembrane region" description="Helical" evidence="1">
    <location>
        <begin position="319"/>
        <end position="339"/>
    </location>
</feature>
<gene>
    <name evidence="3" type="ORF">FOH10_13835</name>
</gene>
<evidence type="ECO:0000313" key="4">
    <source>
        <dbReference type="Proteomes" id="UP000317039"/>
    </source>
</evidence>
<organism evidence="3 4">
    <name type="scientific">Nocardia otitidiscaviarum</name>
    <dbReference type="NCBI Taxonomy" id="1823"/>
    <lineage>
        <taxon>Bacteria</taxon>
        <taxon>Bacillati</taxon>
        <taxon>Actinomycetota</taxon>
        <taxon>Actinomycetes</taxon>
        <taxon>Mycobacteriales</taxon>
        <taxon>Nocardiaceae</taxon>
        <taxon>Nocardia</taxon>
    </lineage>
</organism>
<dbReference type="InterPro" id="IPR007349">
    <property type="entry name" value="DUF418"/>
</dbReference>
<reference evidence="3 4" key="1">
    <citation type="submission" date="2019-07" db="EMBL/GenBank/DDBJ databases">
        <title>Complete Genome Sequence and Methylome Analysis of Nocardia otitidis-caviarum NEB252.</title>
        <authorList>
            <person name="Fomenkov A."/>
            <person name="Anton B.P."/>
            <person name="Vincze T."/>
            <person name="Roberts R.J."/>
        </authorList>
    </citation>
    <scope>NUCLEOTIDE SEQUENCE [LARGE SCALE GENOMIC DNA]</scope>
    <source>
        <strain evidence="3 4">NEB252</strain>
    </source>
</reference>
<feature type="domain" description="DUF418" evidence="2">
    <location>
        <begin position="227"/>
        <end position="384"/>
    </location>
</feature>
<dbReference type="Pfam" id="PF04235">
    <property type="entry name" value="DUF418"/>
    <property type="match status" value="1"/>
</dbReference>
<feature type="transmembrane region" description="Helical" evidence="1">
    <location>
        <begin position="60"/>
        <end position="83"/>
    </location>
</feature>
<dbReference type="PANTHER" id="PTHR30590:SF2">
    <property type="entry name" value="INNER MEMBRANE PROTEIN"/>
    <property type="match status" value="1"/>
</dbReference>
<name>A0A516NL67_9NOCA</name>
<dbReference type="RefSeq" id="WP_143981001.1">
    <property type="nucleotide sequence ID" value="NZ_CP041695.1"/>
</dbReference>
<dbReference type="AlphaFoldDB" id="A0A516NL67"/>
<protein>
    <submittedName>
        <fullName evidence="3">DUF418 domain-containing protein</fullName>
    </submittedName>
</protein>
<dbReference type="PANTHER" id="PTHR30590">
    <property type="entry name" value="INNER MEMBRANE PROTEIN"/>
    <property type="match status" value="1"/>
</dbReference>
<proteinExistence type="predicted"/>
<dbReference type="Proteomes" id="UP000317039">
    <property type="component" value="Chromosome"/>
</dbReference>
<keyword evidence="1" id="KW-0472">Membrane</keyword>